<gene>
    <name evidence="1" type="ORF">GN958_ATG20475</name>
</gene>
<evidence type="ECO:0000313" key="2">
    <source>
        <dbReference type="Proteomes" id="UP000704712"/>
    </source>
</evidence>
<dbReference type="AlphaFoldDB" id="A0A8S9TP92"/>
<dbReference type="EMBL" id="JAACNO010002857">
    <property type="protein sequence ID" value="KAF4130351.1"/>
    <property type="molecule type" value="Genomic_DNA"/>
</dbReference>
<organism evidence="1 2">
    <name type="scientific">Phytophthora infestans</name>
    <name type="common">Potato late blight agent</name>
    <name type="synonym">Botrytis infestans</name>
    <dbReference type="NCBI Taxonomy" id="4787"/>
    <lineage>
        <taxon>Eukaryota</taxon>
        <taxon>Sar</taxon>
        <taxon>Stramenopiles</taxon>
        <taxon>Oomycota</taxon>
        <taxon>Peronosporomycetes</taxon>
        <taxon>Peronosporales</taxon>
        <taxon>Peronosporaceae</taxon>
        <taxon>Phytophthora</taxon>
    </lineage>
</organism>
<proteinExistence type="predicted"/>
<sequence>MRIVFNNLSFRLREYEEARLLNELFTDERYRTTINAQAVTHSMVMLKRAQSDSANQIQVLLTLFKSRQQTLFIFETQLLLHPKLKNPDSVLSPVIRLCNQQLIIDPANPEKRLQEDEVSRMVTFVKTILDRLKSLILSAVLAPEVEWTPAPAANETPVIFSEDLMDFFEPNEAAPQTASRDVQEARVEEELKRWISEPVTMTTDDKNGTEHILTF</sequence>
<dbReference type="Proteomes" id="UP000704712">
    <property type="component" value="Unassembled WGS sequence"/>
</dbReference>
<accession>A0A8S9TP92</accession>
<name>A0A8S9TP92_PHYIN</name>
<evidence type="ECO:0000313" key="1">
    <source>
        <dbReference type="EMBL" id="KAF4130351.1"/>
    </source>
</evidence>
<comment type="caution">
    <text evidence="1">The sequence shown here is derived from an EMBL/GenBank/DDBJ whole genome shotgun (WGS) entry which is preliminary data.</text>
</comment>
<reference evidence="1" key="1">
    <citation type="submission" date="2020-03" db="EMBL/GenBank/DDBJ databases">
        <title>Hybrid Assembly of Korean Phytophthora infestans isolates.</title>
        <authorList>
            <person name="Prokchorchik M."/>
            <person name="Lee Y."/>
            <person name="Seo J."/>
            <person name="Cho J.-H."/>
            <person name="Park Y.-E."/>
            <person name="Jang D.-C."/>
            <person name="Im J.-S."/>
            <person name="Choi J.-G."/>
            <person name="Park H.-J."/>
            <person name="Lee G.-B."/>
            <person name="Lee Y.-G."/>
            <person name="Hong S.-Y."/>
            <person name="Cho K."/>
            <person name="Sohn K.H."/>
        </authorList>
    </citation>
    <scope>NUCLEOTIDE SEQUENCE</scope>
    <source>
        <strain evidence="1">KR_2_A2</strain>
    </source>
</reference>
<protein>
    <submittedName>
        <fullName evidence="1">Uncharacterized protein</fullName>
    </submittedName>
</protein>